<keyword evidence="5 7" id="KW-0547">Nucleotide-binding</keyword>
<keyword evidence="12" id="KW-1185">Reference proteome</keyword>
<evidence type="ECO:0000259" key="10">
    <source>
        <dbReference type="Pfam" id="PF08245"/>
    </source>
</evidence>
<dbReference type="Gene3D" id="3.90.190.20">
    <property type="entry name" value="Mur ligase, C-terminal domain"/>
    <property type="match status" value="1"/>
</dbReference>
<dbReference type="InterPro" id="IPR013221">
    <property type="entry name" value="Mur_ligase_cen"/>
</dbReference>
<dbReference type="Proteomes" id="UP000244934">
    <property type="component" value="Unassembled WGS sequence"/>
</dbReference>
<dbReference type="InterPro" id="IPR036615">
    <property type="entry name" value="Mur_ligase_C_dom_sf"/>
</dbReference>
<dbReference type="RefSeq" id="WP_108843826.1">
    <property type="nucleotide sequence ID" value="NZ_ONZI01000004.1"/>
</dbReference>
<dbReference type="GO" id="GO:0009252">
    <property type="term" value="P:peptidoglycan biosynthetic process"/>
    <property type="evidence" value="ECO:0007669"/>
    <property type="project" value="UniProtKB-UniRule"/>
</dbReference>
<accession>A0A2R8CQI2</accession>
<dbReference type="InterPro" id="IPR004101">
    <property type="entry name" value="Mur_ligase_C"/>
</dbReference>
<evidence type="ECO:0000256" key="1">
    <source>
        <dbReference type="ARBA" id="ARBA00004496"/>
    </source>
</evidence>
<comment type="catalytic activity">
    <reaction evidence="7 8">
        <text>UDP-N-acetyl-alpha-D-muramoyl-L-alanine + D-glutamate + ATP = UDP-N-acetyl-alpha-D-muramoyl-L-alanyl-D-glutamate + ADP + phosphate + H(+)</text>
        <dbReference type="Rhea" id="RHEA:16429"/>
        <dbReference type="ChEBI" id="CHEBI:15378"/>
        <dbReference type="ChEBI" id="CHEBI:29986"/>
        <dbReference type="ChEBI" id="CHEBI:30616"/>
        <dbReference type="ChEBI" id="CHEBI:43474"/>
        <dbReference type="ChEBI" id="CHEBI:83898"/>
        <dbReference type="ChEBI" id="CHEBI:83900"/>
        <dbReference type="ChEBI" id="CHEBI:456216"/>
        <dbReference type="EC" id="6.3.2.9"/>
    </reaction>
</comment>
<evidence type="ECO:0000313" key="11">
    <source>
        <dbReference type="EMBL" id="SPJ35053.1"/>
    </source>
</evidence>
<dbReference type="SUPFAM" id="SSF53623">
    <property type="entry name" value="MurD-like peptide ligases, catalytic domain"/>
    <property type="match status" value="1"/>
</dbReference>
<comment type="similarity">
    <text evidence="7">Belongs to the MurCDEF family.</text>
</comment>
<sequence length="460" mass="48727">MAAPDVLIGSHQTVVVGLGRSGLAIAEHLTRRGEPFVMADTRTQPSGLVEFQRLYPDIEVHCGDLGELELQNAGRIILSPGVDVRTPGLPRSGPEIVGETALFVEALGERAQRPMLIAITGSNAKSTVTTLVGDMARACGIDVAVGGNLGTPALTLLAQRPEAACFVLELSSFQLETTPQLGADIAVHLNLSSDHLDRHDGMAGYAHAKQQIFKGAGAGIVNRDDPATTPCDTIRPGRTLSFGSDLPGRESDWGLGRRDNDVWLMRGEQAVMAAHDVMMPGQHNLLNVLAALAVGHEAGWSCDIMIETVAHFAGLPHRAQRVADLHGVTWINDSKGTNVGATLAAIEGIGVTLAGQLILLAGGVGKGADFTPLAEPLGRYGRAAVVYGRDRARLARALEGTLPVVVVDTLEQAMQHAMDMAQPDDAVLLSPACASLDQFDNFEARGDVFCAWLKQWQPHS</sequence>
<evidence type="ECO:0000259" key="9">
    <source>
        <dbReference type="Pfam" id="PF02875"/>
    </source>
</evidence>
<dbReference type="EC" id="6.3.2.9" evidence="7 8"/>
<dbReference type="Pfam" id="PF21799">
    <property type="entry name" value="MurD-like_N"/>
    <property type="match status" value="1"/>
</dbReference>
<evidence type="ECO:0000313" key="12">
    <source>
        <dbReference type="Proteomes" id="UP000244934"/>
    </source>
</evidence>
<dbReference type="HAMAP" id="MF_00639">
    <property type="entry name" value="MurD"/>
    <property type="match status" value="1"/>
</dbReference>
<dbReference type="SUPFAM" id="SSF53244">
    <property type="entry name" value="MurD-like peptide ligases, peptide-binding domain"/>
    <property type="match status" value="1"/>
</dbReference>
<keyword evidence="7 8" id="KW-0131">Cell cycle</keyword>
<keyword evidence="7 8" id="KW-0132">Cell division</keyword>
<dbReference type="NCBIfam" id="TIGR01087">
    <property type="entry name" value="murD"/>
    <property type="match status" value="1"/>
</dbReference>
<organism evidence="11 12">
    <name type="scientific">Kushneria phyllosphaerae</name>
    <dbReference type="NCBI Taxonomy" id="2100822"/>
    <lineage>
        <taxon>Bacteria</taxon>
        <taxon>Pseudomonadati</taxon>
        <taxon>Pseudomonadota</taxon>
        <taxon>Gammaproteobacteria</taxon>
        <taxon>Oceanospirillales</taxon>
        <taxon>Halomonadaceae</taxon>
        <taxon>Kushneria</taxon>
    </lineage>
</organism>
<evidence type="ECO:0000256" key="7">
    <source>
        <dbReference type="HAMAP-Rule" id="MF_00639"/>
    </source>
</evidence>
<keyword evidence="3 7" id="KW-0963">Cytoplasm</keyword>
<dbReference type="InterPro" id="IPR005762">
    <property type="entry name" value="MurD"/>
</dbReference>
<comment type="subcellular location">
    <subcellularLocation>
        <location evidence="1 7 8">Cytoplasm</location>
    </subcellularLocation>
</comment>
<dbReference type="GO" id="GO:0005737">
    <property type="term" value="C:cytoplasm"/>
    <property type="evidence" value="ECO:0007669"/>
    <property type="project" value="UniProtKB-SubCell"/>
</dbReference>
<dbReference type="Pfam" id="PF08245">
    <property type="entry name" value="Mur_ligase_M"/>
    <property type="match status" value="1"/>
</dbReference>
<dbReference type="AlphaFoldDB" id="A0A2R8CQI2"/>
<gene>
    <name evidence="7 11" type="primary">murD</name>
    <name evidence="11" type="ORF">KSP9073_03103</name>
</gene>
<reference evidence="12" key="1">
    <citation type="submission" date="2018-03" db="EMBL/GenBank/DDBJ databases">
        <authorList>
            <person name="Navarro De La Torre S."/>
        </authorList>
    </citation>
    <scope>NUCLEOTIDE SEQUENCE [LARGE SCALE GENOMIC DNA]</scope>
    <source>
        <strain evidence="12">EAod3</strain>
    </source>
</reference>
<evidence type="ECO:0000256" key="3">
    <source>
        <dbReference type="ARBA" id="ARBA00022490"/>
    </source>
</evidence>
<feature type="domain" description="Mur ligase central" evidence="10">
    <location>
        <begin position="119"/>
        <end position="294"/>
    </location>
</feature>
<keyword evidence="6 7" id="KW-0067">ATP-binding</keyword>
<dbReference type="PANTHER" id="PTHR43692">
    <property type="entry name" value="UDP-N-ACETYLMURAMOYLALANINE--D-GLUTAMATE LIGASE"/>
    <property type="match status" value="1"/>
</dbReference>
<evidence type="ECO:0000256" key="4">
    <source>
        <dbReference type="ARBA" id="ARBA00022598"/>
    </source>
</evidence>
<proteinExistence type="inferred from homology"/>
<dbReference type="PANTHER" id="PTHR43692:SF1">
    <property type="entry name" value="UDP-N-ACETYLMURAMOYLALANINE--D-GLUTAMATE LIGASE"/>
    <property type="match status" value="1"/>
</dbReference>
<dbReference type="OrthoDB" id="9809796at2"/>
<dbReference type="InterPro" id="IPR036565">
    <property type="entry name" value="Mur-like_cat_sf"/>
</dbReference>
<comment type="function">
    <text evidence="7 8">Cell wall formation. Catalyzes the addition of glutamate to the nucleotide precursor UDP-N-acetylmuramoyl-L-alanine (UMA).</text>
</comment>
<dbReference type="Gene3D" id="3.40.50.720">
    <property type="entry name" value="NAD(P)-binding Rossmann-like Domain"/>
    <property type="match status" value="1"/>
</dbReference>
<dbReference type="Gene3D" id="3.40.1190.10">
    <property type="entry name" value="Mur-like, catalytic domain"/>
    <property type="match status" value="1"/>
</dbReference>
<dbReference type="Pfam" id="PF02875">
    <property type="entry name" value="Mur_ligase_C"/>
    <property type="match status" value="1"/>
</dbReference>
<dbReference type="GO" id="GO:0005524">
    <property type="term" value="F:ATP binding"/>
    <property type="evidence" value="ECO:0007669"/>
    <property type="project" value="UniProtKB-UniRule"/>
</dbReference>
<keyword evidence="7 8" id="KW-0961">Cell wall biogenesis/degradation</keyword>
<evidence type="ECO:0000256" key="2">
    <source>
        <dbReference type="ARBA" id="ARBA00004752"/>
    </source>
</evidence>
<evidence type="ECO:0000256" key="6">
    <source>
        <dbReference type="ARBA" id="ARBA00022840"/>
    </source>
</evidence>
<dbReference type="GO" id="GO:0071555">
    <property type="term" value="P:cell wall organization"/>
    <property type="evidence" value="ECO:0007669"/>
    <property type="project" value="UniProtKB-KW"/>
</dbReference>
<comment type="pathway">
    <text evidence="2 7 8">Cell wall biogenesis; peptidoglycan biosynthesis.</text>
</comment>
<dbReference type="EMBL" id="ONZI01000004">
    <property type="protein sequence ID" value="SPJ35053.1"/>
    <property type="molecule type" value="Genomic_DNA"/>
</dbReference>
<dbReference type="UniPathway" id="UPA00219"/>
<feature type="domain" description="Mur ligase C-terminal" evidence="9">
    <location>
        <begin position="317"/>
        <end position="433"/>
    </location>
</feature>
<dbReference type="GO" id="GO:0008360">
    <property type="term" value="P:regulation of cell shape"/>
    <property type="evidence" value="ECO:0007669"/>
    <property type="project" value="UniProtKB-KW"/>
</dbReference>
<name>A0A2R8CQI2_9GAMM</name>
<evidence type="ECO:0000256" key="8">
    <source>
        <dbReference type="RuleBase" id="RU003664"/>
    </source>
</evidence>
<keyword evidence="7 8" id="KW-0573">Peptidoglycan synthesis</keyword>
<keyword evidence="4 7" id="KW-0436">Ligase</keyword>
<dbReference type="GO" id="GO:0008764">
    <property type="term" value="F:UDP-N-acetylmuramoylalanine-D-glutamate ligase activity"/>
    <property type="evidence" value="ECO:0007669"/>
    <property type="project" value="UniProtKB-UniRule"/>
</dbReference>
<protein>
    <recommendedName>
        <fullName evidence="7 8">UDP-N-acetylmuramoylalanine--D-glutamate ligase</fullName>
        <ecNumber evidence="7 8">6.3.2.9</ecNumber>
    </recommendedName>
    <alternativeName>
        <fullName evidence="7">D-glutamic acid-adding enzyme</fullName>
    </alternativeName>
    <alternativeName>
        <fullName evidence="7">UDP-N-acetylmuramoyl-L-alanyl-D-glutamate synthetase</fullName>
    </alternativeName>
</protein>
<keyword evidence="7 8" id="KW-0133">Cell shape</keyword>
<feature type="binding site" evidence="7">
    <location>
        <begin position="121"/>
        <end position="127"/>
    </location>
    <ligand>
        <name>ATP</name>
        <dbReference type="ChEBI" id="CHEBI:30616"/>
    </ligand>
</feature>
<dbReference type="GO" id="GO:0051301">
    <property type="term" value="P:cell division"/>
    <property type="evidence" value="ECO:0007669"/>
    <property type="project" value="UniProtKB-KW"/>
</dbReference>
<evidence type="ECO:0000256" key="5">
    <source>
        <dbReference type="ARBA" id="ARBA00022741"/>
    </source>
</evidence>
<dbReference type="SUPFAM" id="SSF51984">
    <property type="entry name" value="MurCD N-terminal domain"/>
    <property type="match status" value="1"/>
</dbReference>